<dbReference type="Pfam" id="PF20127">
    <property type="entry name" value="DUF6517"/>
    <property type="match status" value="1"/>
</dbReference>
<sequence length="232" mass="24127">MDRRRALTLIGGVGLTGVAGCVGDDGGIDATASAATIPEEQRQGYEADGPEAIEINETIEVSGVSRDVSVSTWSVTYSAPADQTAMFLFSTPNVEALGVSVNPLARLSGADLIVRLLNEGLGRAGEDMAVEGVEQETELTAAVLGEERTIPVFSATLDTGSSGSASGIEGEQNGEVEIRLYLLSITHEEDVLLAVGFHPESVSASDDITSLMESIEHPVEVDAESTTISSSQ</sequence>
<gene>
    <name evidence="1" type="ORF">SAMN05444271_104151</name>
</gene>
<evidence type="ECO:0000313" key="1">
    <source>
        <dbReference type="EMBL" id="SEI63829.1"/>
    </source>
</evidence>
<dbReference type="STRING" id="1073996.SAMN05444271_104151"/>
<dbReference type="KEGG" id="hae:halTADL_1047"/>
<dbReference type="RefSeq" id="WP_089671280.1">
    <property type="nucleotide sequence ID" value="NZ_CP024845.1"/>
</dbReference>
<accession>A0A1H6S7H0</accession>
<dbReference type="AlphaFoldDB" id="A0A1H6S7H0"/>
<reference evidence="1 2" key="1">
    <citation type="submission" date="2016-10" db="EMBL/GenBank/DDBJ databases">
        <authorList>
            <person name="de Groot N.N."/>
        </authorList>
    </citation>
    <scope>NUCLEOTIDE SEQUENCE [LARGE SCALE GENOMIC DNA]</scope>
    <source>
        <strain evidence="1 2">DSM 22187</strain>
    </source>
</reference>
<dbReference type="InterPro" id="IPR045396">
    <property type="entry name" value="DUF6517"/>
</dbReference>
<proteinExistence type="predicted"/>
<accession>A0A2H4Q0K2</accession>
<dbReference type="GeneID" id="35001861"/>
<name>A0A1H6S7H0_9EURY</name>
<protein>
    <submittedName>
        <fullName evidence="1">Uncharacterized protein</fullName>
    </submittedName>
</protein>
<keyword evidence="2" id="KW-1185">Reference proteome</keyword>
<dbReference type="Proteomes" id="UP000198888">
    <property type="component" value="Unassembled WGS sequence"/>
</dbReference>
<organism evidence="1 2">
    <name type="scientific">Halohasta litchfieldiae</name>
    <dbReference type="NCBI Taxonomy" id="1073996"/>
    <lineage>
        <taxon>Archaea</taxon>
        <taxon>Methanobacteriati</taxon>
        <taxon>Methanobacteriota</taxon>
        <taxon>Stenosarchaea group</taxon>
        <taxon>Halobacteria</taxon>
        <taxon>Halobacteriales</taxon>
        <taxon>Haloferacaceae</taxon>
        <taxon>Halohasta</taxon>
    </lineage>
</organism>
<dbReference type="PROSITE" id="PS51257">
    <property type="entry name" value="PROKAR_LIPOPROTEIN"/>
    <property type="match status" value="1"/>
</dbReference>
<evidence type="ECO:0000313" key="2">
    <source>
        <dbReference type="Proteomes" id="UP000198888"/>
    </source>
</evidence>
<dbReference type="OrthoDB" id="205286at2157"/>
<dbReference type="EMBL" id="FNYR01000004">
    <property type="protein sequence ID" value="SEI63829.1"/>
    <property type="molecule type" value="Genomic_DNA"/>
</dbReference>